<dbReference type="InterPro" id="IPR009045">
    <property type="entry name" value="Zn_M74/Hedgehog-like"/>
</dbReference>
<dbReference type="InterPro" id="IPR036365">
    <property type="entry name" value="PGBD-like_sf"/>
</dbReference>
<dbReference type="InterPro" id="IPR002477">
    <property type="entry name" value="Peptidoglycan-bd-like"/>
</dbReference>
<keyword evidence="4" id="KW-0645">Protease</keyword>
<dbReference type="RefSeq" id="WP_170044642.1">
    <property type="nucleotide sequence ID" value="NZ_PGTZ01000008.1"/>
</dbReference>
<sequence length="211" mass="22703">MSPRLSTIDGAGHQLQRDAAAAFRRAEQAAGRDLPITSAYRTAADQRYLYDGYVAHRSGFNFALPPSRSNHCKGIAIDVARGGRTWLARHGREYGWQRDANEGWHFNYVPSADQHCDDGGAGGTTDADDRPHRSSTQHRILSVGSVGSAVEALQRGLDAAFPAYAKLVVDGRFGKGTAAAVKEFQRRSGLTADGVVGPATRAALRRSGVRL</sequence>
<organism evidence="4 5">
    <name type="scientific">Luteimicrobium subarcticum</name>
    <dbReference type="NCBI Taxonomy" id="620910"/>
    <lineage>
        <taxon>Bacteria</taxon>
        <taxon>Bacillati</taxon>
        <taxon>Actinomycetota</taxon>
        <taxon>Actinomycetes</taxon>
        <taxon>Micrococcales</taxon>
        <taxon>Luteimicrobium</taxon>
    </lineage>
</organism>
<dbReference type="Proteomes" id="UP000231586">
    <property type="component" value="Unassembled WGS sequence"/>
</dbReference>
<feature type="region of interest" description="Disordered" evidence="1">
    <location>
        <begin position="116"/>
        <end position="137"/>
    </location>
</feature>
<protein>
    <submittedName>
        <fullName evidence="4">D-alanyl-D-alanine carboxypeptidase-like protein</fullName>
    </submittedName>
</protein>
<evidence type="ECO:0000259" key="2">
    <source>
        <dbReference type="Pfam" id="PF01471"/>
    </source>
</evidence>
<feature type="domain" description="Peptidoglycan binding-like" evidence="2">
    <location>
        <begin position="147"/>
        <end position="204"/>
    </location>
</feature>
<accession>A0A2M8WR35</accession>
<keyword evidence="5" id="KW-1185">Reference proteome</keyword>
<dbReference type="Gene3D" id="1.10.101.10">
    <property type="entry name" value="PGBD-like superfamily/PGBD"/>
    <property type="match status" value="1"/>
</dbReference>
<dbReference type="GO" id="GO:0004180">
    <property type="term" value="F:carboxypeptidase activity"/>
    <property type="evidence" value="ECO:0007669"/>
    <property type="project" value="UniProtKB-KW"/>
</dbReference>
<dbReference type="EMBL" id="PGTZ01000008">
    <property type="protein sequence ID" value="PJI93400.1"/>
    <property type="molecule type" value="Genomic_DNA"/>
</dbReference>
<keyword evidence="4" id="KW-0378">Hydrolase</keyword>
<gene>
    <name evidence="4" type="ORF">CLV34_1969</name>
</gene>
<reference evidence="4 5" key="1">
    <citation type="submission" date="2017-11" db="EMBL/GenBank/DDBJ databases">
        <title>Genomic Encyclopedia of Archaeal and Bacterial Type Strains, Phase II (KMG-II): From Individual Species to Whole Genera.</title>
        <authorList>
            <person name="Goeker M."/>
        </authorList>
    </citation>
    <scope>NUCLEOTIDE SEQUENCE [LARGE SCALE GENOMIC DNA]</scope>
    <source>
        <strain evidence="4 5">DSM 22413</strain>
    </source>
</reference>
<dbReference type="InterPro" id="IPR036366">
    <property type="entry name" value="PGBDSf"/>
</dbReference>
<proteinExistence type="predicted"/>
<dbReference type="SUPFAM" id="SSF55166">
    <property type="entry name" value="Hedgehog/DD-peptidase"/>
    <property type="match status" value="1"/>
</dbReference>
<comment type="caution">
    <text evidence="4">The sequence shown here is derived from an EMBL/GenBank/DDBJ whole genome shotgun (WGS) entry which is preliminary data.</text>
</comment>
<dbReference type="Pfam" id="PF02557">
    <property type="entry name" value="VanY"/>
    <property type="match status" value="1"/>
</dbReference>
<dbReference type="InterPro" id="IPR003709">
    <property type="entry name" value="VanY-like_core_dom"/>
</dbReference>
<evidence type="ECO:0000313" key="4">
    <source>
        <dbReference type="EMBL" id="PJI93400.1"/>
    </source>
</evidence>
<name>A0A2M8WR35_9MICO</name>
<dbReference type="SUPFAM" id="SSF47090">
    <property type="entry name" value="PGBD-like"/>
    <property type="match status" value="1"/>
</dbReference>
<dbReference type="GO" id="GO:0006508">
    <property type="term" value="P:proteolysis"/>
    <property type="evidence" value="ECO:0007669"/>
    <property type="project" value="InterPro"/>
</dbReference>
<evidence type="ECO:0000256" key="1">
    <source>
        <dbReference type="SAM" id="MobiDB-lite"/>
    </source>
</evidence>
<dbReference type="CDD" id="cd14814">
    <property type="entry name" value="Peptidase_M15"/>
    <property type="match status" value="1"/>
</dbReference>
<evidence type="ECO:0000313" key="5">
    <source>
        <dbReference type="Proteomes" id="UP000231586"/>
    </source>
</evidence>
<keyword evidence="4" id="KW-0121">Carboxypeptidase</keyword>
<evidence type="ECO:0000259" key="3">
    <source>
        <dbReference type="Pfam" id="PF02557"/>
    </source>
</evidence>
<feature type="domain" description="D-alanyl-D-alanine carboxypeptidase-like core" evidence="3">
    <location>
        <begin position="16"/>
        <end position="96"/>
    </location>
</feature>
<dbReference type="AlphaFoldDB" id="A0A2M8WR35"/>
<dbReference type="Pfam" id="PF01471">
    <property type="entry name" value="PG_binding_1"/>
    <property type="match status" value="1"/>
</dbReference>
<dbReference type="Gene3D" id="3.30.1380.10">
    <property type="match status" value="1"/>
</dbReference>